<proteinExistence type="predicted"/>
<dbReference type="Proteomes" id="UP000625711">
    <property type="component" value="Unassembled WGS sequence"/>
</dbReference>
<feature type="region of interest" description="Disordered" evidence="1">
    <location>
        <begin position="290"/>
        <end position="309"/>
    </location>
</feature>
<dbReference type="OrthoDB" id="6618337at2759"/>
<comment type="caution">
    <text evidence="2">The sequence shown here is derived from an EMBL/GenBank/DDBJ whole genome shotgun (WGS) entry which is preliminary data.</text>
</comment>
<feature type="region of interest" description="Disordered" evidence="1">
    <location>
        <begin position="1"/>
        <end position="56"/>
    </location>
</feature>
<feature type="region of interest" description="Disordered" evidence="1">
    <location>
        <begin position="88"/>
        <end position="119"/>
    </location>
</feature>
<feature type="region of interest" description="Disordered" evidence="1">
    <location>
        <begin position="154"/>
        <end position="192"/>
    </location>
</feature>
<dbReference type="EMBL" id="JAACXV010017208">
    <property type="protein sequence ID" value="KAF7264412.1"/>
    <property type="molecule type" value="Genomic_DNA"/>
</dbReference>
<accession>A0A834HP62</accession>
<name>A0A834HP62_RHYFE</name>
<evidence type="ECO:0000256" key="1">
    <source>
        <dbReference type="SAM" id="MobiDB-lite"/>
    </source>
</evidence>
<protein>
    <submittedName>
        <fullName evidence="2">Uncharacterized protein</fullName>
    </submittedName>
</protein>
<organism evidence="2 3">
    <name type="scientific">Rhynchophorus ferrugineus</name>
    <name type="common">Red palm weevil</name>
    <name type="synonym">Curculio ferrugineus</name>
    <dbReference type="NCBI Taxonomy" id="354439"/>
    <lineage>
        <taxon>Eukaryota</taxon>
        <taxon>Metazoa</taxon>
        <taxon>Ecdysozoa</taxon>
        <taxon>Arthropoda</taxon>
        <taxon>Hexapoda</taxon>
        <taxon>Insecta</taxon>
        <taxon>Pterygota</taxon>
        <taxon>Neoptera</taxon>
        <taxon>Endopterygota</taxon>
        <taxon>Coleoptera</taxon>
        <taxon>Polyphaga</taxon>
        <taxon>Cucujiformia</taxon>
        <taxon>Curculionidae</taxon>
        <taxon>Dryophthorinae</taxon>
        <taxon>Rhynchophorus</taxon>
    </lineage>
</organism>
<keyword evidence="3" id="KW-1185">Reference proteome</keyword>
<gene>
    <name evidence="2" type="ORF">GWI33_023303</name>
</gene>
<reference evidence="2" key="1">
    <citation type="submission" date="2020-08" db="EMBL/GenBank/DDBJ databases">
        <title>Genome sequencing and assembly of the red palm weevil Rhynchophorus ferrugineus.</title>
        <authorList>
            <person name="Dias G.B."/>
            <person name="Bergman C.M."/>
            <person name="Manee M."/>
        </authorList>
    </citation>
    <scope>NUCLEOTIDE SEQUENCE</scope>
    <source>
        <strain evidence="2">AA-2017</strain>
        <tissue evidence="2">Whole larva</tissue>
    </source>
</reference>
<dbReference type="AlphaFoldDB" id="A0A834HP62"/>
<feature type="non-terminal residue" evidence="2">
    <location>
        <position position="424"/>
    </location>
</feature>
<evidence type="ECO:0000313" key="2">
    <source>
        <dbReference type="EMBL" id="KAF7264412.1"/>
    </source>
</evidence>
<feature type="region of interest" description="Disordered" evidence="1">
    <location>
        <begin position="224"/>
        <end position="252"/>
    </location>
</feature>
<sequence>PIDETSTAFVDILDEPPVFSDEEEETPANETEQPEAVGSLEIMEETPKAPEETQVTVTTEKKVEYKGLPIDETSTAFVDILDEPPVFSGVEEETPAKETEQPEVVVSLETMEETPKVTEETQVTVITEKKVEYKGLPIDETSTAFVDILDEPPVFSDEEEETPANETEQPEAVGSLEIMEETPKAPEETQVTVTTEKKVEYKGLPIDETSTAFVDILDEPPVFSGVEEETPAKETEQPEVVVSLETMEETPKVTEETQVTVITEKKVEYKGLPIDETSTAFVDILDEPPVFSDEEEETPANETEQPEAVGSLEIMEETPKAPEETQVTVTTEKKVEYKGLPIDETSTAFVDILDEPPVFSGVEEETPAKETEQPEVVVSLETMEETPKVTEETQVTVITEKKVEYKGLPIDETSTAFVDILDEP</sequence>
<feature type="non-terminal residue" evidence="2">
    <location>
        <position position="1"/>
    </location>
</feature>
<evidence type="ECO:0000313" key="3">
    <source>
        <dbReference type="Proteomes" id="UP000625711"/>
    </source>
</evidence>